<sequence length="163" mass="18853">MKSKFFALTALICSFYMQGQNDTLYLYVDAPLLSYSCEQSLSFGFAISSADTNFDTDYFKFDIPNLKGLSPEGEVEYHTNAEIRKKKALNPSKLRTIEIFTKGKAFWEIHNELSLKRKIYLVTDIEGQSEHLMVSKNLYYVYPLIYTGTRKNVVVTDNRKIKK</sequence>
<evidence type="ECO:0000313" key="2">
    <source>
        <dbReference type="Proteomes" id="UP000032726"/>
    </source>
</evidence>
<evidence type="ECO:0000313" key="1">
    <source>
        <dbReference type="EMBL" id="AKA34501.1"/>
    </source>
</evidence>
<dbReference type="RefSeq" id="WP_157517977.1">
    <property type="nucleotide sequence ID" value="NZ_CP011071.1"/>
</dbReference>
<reference evidence="1 2" key="1">
    <citation type="submission" date="2015-03" db="EMBL/GenBank/DDBJ databases">
        <title>Complete genome sequence of Muricauda lutaonensis CC-HSB-11T, isolated from a coastal hot spring.</title>
        <authorList>
            <person name="Kim K.M."/>
        </authorList>
    </citation>
    <scope>NUCLEOTIDE SEQUENCE [LARGE SCALE GENOMIC DNA]</scope>
    <source>
        <strain evidence="1 2">CC-HSB-11</strain>
    </source>
</reference>
<dbReference type="KEGG" id="mlt:VC82_842"/>
<proteinExistence type="predicted"/>
<gene>
    <name evidence="1" type="ORF">VC82_842</name>
</gene>
<dbReference type="OrthoDB" id="1449754at2"/>
<keyword evidence="2" id="KW-1185">Reference proteome</keyword>
<protein>
    <submittedName>
        <fullName evidence="1">Uncharacterized protein</fullName>
    </submittedName>
</protein>
<dbReference type="Proteomes" id="UP000032726">
    <property type="component" value="Chromosome"/>
</dbReference>
<organism evidence="1 2">
    <name type="scientific">Flagellimonas lutaonensis</name>
    <dbReference type="NCBI Taxonomy" id="516051"/>
    <lineage>
        <taxon>Bacteria</taxon>
        <taxon>Pseudomonadati</taxon>
        <taxon>Bacteroidota</taxon>
        <taxon>Flavobacteriia</taxon>
        <taxon>Flavobacteriales</taxon>
        <taxon>Flavobacteriaceae</taxon>
        <taxon>Flagellimonas</taxon>
    </lineage>
</organism>
<dbReference type="HOGENOM" id="CLU_1625224_0_0_10"/>
<dbReference type="AlphaFoldDB" id="A0A0D5YRK6"/>
<accession>A0A0D5YRK6</accession>
<name>A0A0D5YRK6_9FLAO</name>
<dbReference type="EMBL" id="CP011071">
    <property type="protein sequence ID" value="AKA34501.1"/>
    <property type="molecule type" value="Genomic_DNA"/>
</dbReference>